<evidence type="ECO:0000256" key="1">
    <source>
        <dbReference type="SAM" id="MobiDB-lite"/>
    </source>
</evidence>
<dbReference type="InterPro" id="IPR051044">
    <property type="entry name" value="MAG_DAG_Lipase"/>
</dbReference>
<gene>
    <name evidence="4" type="ORF">PFFCH_01762</name>
</gene>
<dbReference type="NCBIfam" id="TIGR01639">
    <property type="entry name" value="P_fal_TIGR01639"/>
    <property type="match status" value="1"/>
</dbReference>
<reference evidence="4 5" key="2">
    <citation type="submission" date="2013-02" db="EMBL/GenBank/DDBJ databases">
        <title>The Genome Sequence of Plasmodium falciparum FCH/4.</title>
        <authorList>
            <consortium name="The Broad Institute Genome Sequencing Platform"/>
            <consortium name="The Broad Institute Genome Sequencing Center for Infectious Disease"/>
            <person name="Neafsey D."/>
            <person name="Cheeseman I."/>
            <person name="Volkman S."/>
            <person name="Adams J."/>
            <person name="Walker B."/>
            <person name="Young S.K."/>
            <person name="Zeng Q."/>
            <person name="Gargeya S."/>
            <person name="Fitzgerald M."/>
            <person name="Haas B."/>
            <person name="Abouelleil A."/>
            <person name="Alvarado L."/>
            <person name="Arachchi H.M."/>
            <person name="Berlin A.M."/>
            <person name="Chapman S.B."/>
            <person name="Dewar J."/>
            <person name="Goldberg J."/>
            <person name="Griggs A."/>
            <person name="Gujja S."/>
            <person name="Hansen M."/>
            <person name="Howarth C."/>
            <person name="Imamovic A."/>
            <person name="Larimer J."/>
            <person name="McCowan C."/>
            <person name="Murphy C."/>
            <person name="Neiman D."/>
            <person name="Pearson M."/>
            <person name="Priest M."/>
            <person name="Roberts A."/>
            <person name="Saif S."/>
            <person name="Shea T."/>
            <person name="Sisk P."/>
            <person name="Sykes S."/>
            <person name="Wortman J."/>
            <person name="Nusbaum C."/>
            <person name="Birren B."/>
        </authorList>
    </citation>
    <scope>NUCLEOTIDE SEQUENCE [LARGE SCALE GENOMIC DNA]</scope>
    <source>
        <strain evidence="4 5">FCH/4</strain>
    </source>
</reference>
<dbReference type="NCBIfam" id="TIGR01607">
    <property type="entry name" value="PST-A"/>
    <property type="match status" value="1"/>
</dbReference>
<name>A0A024VSF8_PLAFA</name>
<accession>A0A024VSF8</accession>
<feature type="compositionally biased region" description="Low complexity" evidence="1">
    <location>
        <begin position="686"/>
        <end position="752"/>
    </location>
</feature>
<sequence length="778" mass="90877">MVANDLWEEPNEAETRVDGTPRLDSFFNKDGLLLRTYSWTVKKAVGIIVLLHGLNAHVRLQFLKQNVEVVSNDEVILKDIDNYYVYKDSWIEKLNENGFSVYGIDLQGHGKSDGWNNLRANINFFDDLIYDVIQYIEKINEDISLEYKNESNIGESNIDESNMGASYIGEPYIDLSNMDASYIDLSNVSTSNIDSSNIDSSNMGASYIDTSYINNEDNEKPPIYLMGLSLGVNIALRTLEILGKTCDYKKYNIKGCISLAGMISIEKLASTCSYKYRYFIVPFSKLLSSCCPTFRLPQNFNFQKFPYVNDLINYDTYRHDKWITIKFGRQILNSIKNLNNDLKYIPKDIPILFVHSVDDCACYYNGVINFYEALESDNKEVHTLYDMDHILTMEPGNEEVLQKVINWINNLGNLKENKKYNLSIFENNNNNYGFHCNKRHFKSLAEASPEEHNNLRSHSTSDPKKNEEKSLSDEINKCDMKKYTAEEINEMINSSNEFINRNDMNIIFSYVHESEREKFKKVEENIFKFIQSIVETYKIPDEYKMRKFKFAHFEMQGYALKQEKFLLEYAFLSLNGKLCERKKFKEVLEYVKREWIEFRKSMFDVWKEKLASEFREHGEMLNQKRKLKQHELDRRAQREKMLEEHSRGIFAKGYLGEVESETIKKKTEHHENVNEDNVEKPKLQQHKVQPPKVQQQKVQPPKSQQQKVQPPKSQQQKVQPPKSQQQKVQPPKAQQQKVQPPKVQKPKLQNQKGQKQVSPKAKGNNQAKPTKGNKLKKN</sequence>
<proteinExistence type="predicted"/>
<evidence type="ECO:0008006" key="6">
    <source>
        <dbReference type="Google" id="ProtNLM"/>
    </source>
</evidence>
<dbReference type="AlphaFoldDB" id="A0A024VSF8"/>
<dbReference type="FunFam" id="3.40.50.1820:FF:000046">
    <property type="entry name" value="Putative lysophospholipase"/>
    <property type="match status" value="1"/>
</dbReference>
<evidence type="ECO:0000313" key="5">
    <source>
        <dbReference type="Proteomes" id="UP000030656"/>
    </source>
</evidence>
<dbReference type="OrthoDB" id="2498029at2759"/>
<evidence type="ECO:0000259" key="3">
    <source>
        <dbReference type="Pfam" id="PF12146"/>
    </source>
</evidence>
<evidence type="ECO:0000259" key="2">
    <source>
        <dbReference type="Pfam" id="PF09687"/>
    </source>
</evidence>
<dbReference type="Proteomes" id="UP000030656">
    <property type="component" value="Unassembled WGS sequence"/>
</dbReference>
<dbReference type="InterPro" id="IPR029058">
    <property type="entry name" value="AB_hydrolase_fold"/>
</dbReference>
<organism evidence="4 5">
    <name type="scientific">Plasmodium falciparum FCH/4</name>
    <dbReference type="NCBI Taxonomy" id="1036724"/>
    <lineage>
        <taxon>Eukaryota</taxon>
        <taxon>Sar</taxon>
        <taxon>Alveolata</taxon>
        <taxon>Apicomplexa</taxon>
        <taxon>Aconoidasida</taxon>
        <taxon>Haemosporida</taxon>
        <taxon>Plasmodiidae</taxon>
        <taxon>Plasmodium</taxon>
        <taxon>Plasmodium (Laverania)</taxon>
    </lineage>
</organism>
<feature type="domain" description="Serine aminopeptidase S33" evidence="3">
    <location>
        <begin position="87"/>
        <end position="141"/>
    </location>
</feature>
<dbReference type="Pfam" id="PF12146">
    <property type="entry name" value="Hydrolase_4"/>
    <property type="match status" value="2"/>
</dbReference>
<feature type="compositionally biased region" description="Basic and acidic residues" evidence="1">
    <location>
        <begin position="449"/>
        <end position="473"/>
    </location>
</feature>
<reference evidence="4 5" key="1">
    <citation type="submission" date="2013-02" db="EMBL/GenBank/DDBJ databases">
        <title>The Genome Annotation of Plasmodium falciparum FCH/4.</title>
        <authorList>
            <consortium name="The Broad Institute Genome Sequencing Platform"/>
            <consortium name="The Broad Institute Genome Sequencing Center for Infectious Disease"/>
            <person name="Neafsey D."/>
            <person name="Hoffman S."/>
            <person name="Volkman S."/>
            <person name="Rosenthal P."/>
            <person name="Walker B."/>
            <person name="Young S.K."/>
            <person name="Zeng Q."/>
            <person name="Gargeya S."/>
            <person name="Fitzgerald M."/>
            <person name="Haas B."/>
            <person name="Abouelleil A."/>
            <person name="Allen A.W."/>
            <person name="Alvarado L."/>
            <person name="Arachchi H.M."/>
            <person name="Berlin A.M."/>
            <person name="Chapman S.B."/>
            <person name="Gainer-Dewar J."/>
            <person name="Goldberg J."/>
            <person name="Griggs A."/>
            <person name="Gujja S."/>
            <person name="Hansen M."/>
            <person name="Howarth C."/>
            <person name="Imamovic A."/>
            <person name="Ireland A."/>
            <person name="Larimer J."/>
            <person name="McCowan C."/>
            <person name="Murphy C."/>
            <person name="Pearson M."/>
            <person name="Poon T.W."/>
            <person name="Priest M."/>
            <person name="Roberts A."/>
            <person name="Saif S."/>
            <person name="Shea T."/>
            <person name="Sisk P."/>
            <person name="Sykes S."/>
            <person name="Wortman J."/>
            <person name="Nusbaum C."/>
            <person name="Birren B."/>
        </authorList>
    </citation>
    <scope>NUCLEOTIDE SEQUENCE [LARGE SCALE GENOMIC DNA]</scope>
    <source>
        <strain evidence="4 5">FCH/4</strain>
    </source>
</reference>
<feature type="domain" description="Serine aminopeptidase S33" evidence="3">
    <location>
        <begin position="216"/>
        <end position="395"/>
    </location>
</feature>
<feature type="domain" description="Plasmodium RESA N-terminal" evidence="2">
    <location>
        <begin position="483"/>
        <end position="606"/>
    </location>
</feature>
<feature type="compositionally biased region" description="Polar residues" evidence="1">
    <location>
        <begin position="753"/>
        <end position="768"/>
    </location>
</feature>
<protein>
    <recommendedName>
        <fullName evidence="6">Serine aminopeptidase S33 domain-containing protein</fullName>
    </recommendedName>
</protein>
<feature type="region of interest" description="Disordered" evidence="1">
    <location>
        <begin position="666"/>
        <end position="778"/>
    </location>
</feature>
<dbReference type="InterPro" id="IPR006526">
    <property type="entry name" value="Export_prot_PHISTa/b/c"/>
</dbReference>
<dbReference type="InterPro" id="IPR022742">
    <property type="entry name" value="Hydrolase_4"/>
</dbReference>
<evidence type="ECO:0000313" key="4">
    <source>
        <dbReference type="EMBL" id="ETW30806.1"/>
    </source>
</evidence>
<dbReference type="PANTHER" id="PTHR11614">
    <property type="entry name" value="PHOSPHOLIPASE-RELATED"/>
    <property type="match status" value="1"/>
</dbReference>
<dbReference type="SUPFAM" id="SSF53474">
    <property type="entry name" value="alpha/beta-Hydrolases"/>
    <property type="match status" value="1"/>
</dbReference>
<dbReference type="InterPro" id="IPR019111">
    <property type="entry name" value="PRESA_N"/>
</dbReference>
<feature type="compositionally biased region" description="Basic and acidic residues" evidence="1">
    <location>
        <begin position="666"/>
        <end position="682"/>
    </location>
</feature>
<dbReference type="Pfam" id="PF09687">
    <property type="entry name" value="PRESAN"/>
    <property type="match status" value="1"/>
</dbReference>
<dbReference type="Gene3D" id="3.40.50.1820">
    <property type="entry name" value="alpha/beta hydrolase"/>
    <property type="match status" value="1"/>
</dbReference>
<dbReference type="InterPro" id="IPR044885">
    <property type="entry name" value="PRESA_N_sf"/>
</dbReference>
<dbReference type="InterPro" id="IPR006494">
    <property type="entry name" value="PST_A"/>
</dbReference>
<dbReference type="Gene3D" id="6.10.280.180">
    <property type="entry name" value="Plasmodium RESA, N-terminal helical domain"/>
    <property type="match status" value="1"/>
</dbReference>
<dbReference type="EMBL" id="KI927886">
    <property type="protein sequence ID" value="ETW30806.1"/>
    <property type="molecule type" value="Genomic_DNA"/>
</dbReference>
<feature type="region of interest" description="Disordered" evidence="1">
    <location>
        <begin position="447"/>
        <end position="473"/>
    </location>
</feature>